<evidence type="ECO:0000313" key="1">
    <source>
        <dbReference type="EMBL" id="RHX99971.1"/>
    </source>
</evidence>
<sequence length="90" mass="9568">MEPRRYIPSSSTYVDVSAGLFEILTSCTSAPVMARPLAFALPIAKHIADDAANNDDEPPNGEEEDYHGAYTAVEYVLPVAVVVAASTLPS</sequence>
<name>A0A396ZXH2_APHAT</name>
<evidence type="ECO:0000313" key="2">
    <source>
        <dbReference type="Proteomes" id="UP000266239"/>
    </source>
</evidence>
<gene>
    <name evidence="1" type="ORF">DYB25_008582</name>
</gene>
<protein>
    <submittedName>
        <fullName evidence="1">Uncharacterized protein</fullName>
    </submittedName>
</protein>
<dbReference type="AlphaFoldDB" id="A0A396ZXH2"/>
<organism evidence="1 2">
    <name type="scientific">Aphanomyces astaci</name>
    <name type="common">Crayfish plague agent</name>
    <dbReference type="NCBI Taxonomy" id="112090"/>
    <lineage>
        <taxon>Eukaryota</taxon>
        <taxon>Sar</taxon>
        <taxon>Stramenopiles</taxon>
        <taxon>Oomycota</taxon>
        <taxon>Saprolegniomycetes</taxon>
        <taxon>Saprolegniales</taxon>
        <taxon>Verrucalvaceae</taxon>
        <taxon>Aphanomyces</taxon>
    </lineage>
</organism>
<accession>A0A396ZXH2</accession>
<dbReference type="EMBL" id="QUTA01010171">
    <property type="protein sequence ID" value="RHX99971.1"/>
    <property type="molecule type" value="Genomic_DNA"/>
</dbReference>
<comment type="caution">
    <text evidence="1">The sequence shown here is derived from an EMBL/GenBank/DDBJ whole genome shotgun (WGS) entry which is preliminary data.</text>
</comment>
<dbReference type="Proteomes" id="UP000266239">
    <property type="component" value="Unassembled WGS sequence"/>
</dbReference>
<proteinExistence type="predicted"/>
<reference evidence="1 2" key="1">
    <citation type="submission" date="2018-08" db="EMBL/GenBank/DDBJ databases">
        <title>Aphanomyces genome sequencing and annotation.</title>
        <authorList>
            <person name="Minardi D."/>
            <person name="Oidtmann B."/>
            <person name="Van Der Giezen M."/>
            <person name="Studholme D.J."/>
        </authorList>
    </citation>
    <scope>NUCLEOTIDE SEQUENCE [LARGE SCALE GENOMIC DNA]</scope>
    <source>
        <strain evidence="1 2">Yx</strain>
    </source>
</reference>